<keyword evidence="2" id="KW-0812">Transmembrane</keyword>
<proteinExistence type="predicted"/>
<comment type="caution">
    <text evidence="4">The sequence shown here is derived from an EMBL/GenBank/DDBJ whole genome shotgun (WGS) entry which is preliminary data.</text>
</comment>
<dbReference type="GO" id="GO:0005783">
    <property type="term" value="C:endoplasmic reticulum"/>
    <property type="evidence" value="ECO:0007669"/>
    <property type="project" value="TreeGrafter"/>
</dbReference>
<feature type="region of interest" description="Disordered" evidence="1">
    <location>
        <begin position="143"/>
        <end position="171"/>
    </location>
</feature>
<sequence length="755" mass="83046">MSVGDFFGNIVIDGESASFVPNDDSYPRLIWNLERQCFVLPSNVAADDAVSHVSKDSEKAVCDVVDDGVMSDASSSGFEEFTPVRCIPCYALFGVLRIGSASILLYVSERERITTLTIGETHDVFAVKQLSWLRLPETASDLSVNKSGDGGDGGSGEKDEASASQGSSQSHAREEMVLEYCRVVDSFCAQSEQHCGASYFYYSPTANLTLEPGDVVKGMKEVLTPSLNGSSVKGGGAFSLAISSEGQISQRVVFQWNSPLLGAFDEVVASLNCDYHVYVPAFIRGIVEATTSPEEGVQMLLINRLSYRWAGTRYNRRGLDNAGSGIAANFSASTLWVFPLASGNEGDKAANEKQRVAAFTILRGSVPRCWSQPANLTFIPTITISSPSSGVDELVLHLNALLALFDGMTSIHCLDTTSLSKAELPISKAFEAAALKLREGNGALSRPVDVYYTKYNVKERRAKNAPYNLMRMEVDTLLNRKNEGGSQFVDFWKFSNEGHPSPSSGSSPPSVPSTADADGATCELVLVHQQKHYVRVNCLDCLDRTNLVQSMIAINILPQMIRYVLGHGEEMNLSDDEDEYEDEDDGSDGARGNGEFHCSVERCKHMWVELGISLSRLYAGSDPHFVDFLLTGEWGPATFDVVRIALRRWWQQNFFDGQKQDAVSLLTCQHDPALFHTQFESPFSRNFSGLNRMVLGGMAAAVLATLVSFSMLFVPRYWMRGEILFFVIFWMSYIALTISRILKDGVSYTNYPLLK</sequence>
<reference evidence="4" key="1">
    <citation type="submission" date="2016-09" db="EMBL/GenBank/DDBJ databases">
        <authorList>
            <person name="Hebert L."/>
            <person name="Moumen B."/>
        </authorList>
    </citation>
    <scope>NUCLEOTIDE SEQUENCE [LARGE SCALE GENOMIC DNA]</scope>
    <source>
        <strain evidence="4">OVI</strain>
    </source>
</reference>
<gene>
    <name evidence="4" type="ORF">TEOVI_000403500</name>
</gene>
<dbReference type="GeneID" id="92377975"/>
<dbReference type="RefSeq" id="XP_067082953.1">
    <property type="nucleotide sequence ID" value="XM_067226852.1"/>
</dbReference>
<accession>A0A1G4IIV7</accession>
<dbReference type="VEuPathDB" id="TriTrypDB:TEOVI_000403500"/>
<dbReference type="GO" id="GO:0043812">
    <property type="term" value="F:phosphatidylinositol-4-phosphate phosphatase activity"/>
    <property type="evidence" value="ECO:0007669"/>
    <property type="project" value="TreeGrafter"/>
</dbReference>
<evidence type="ECO:0000313" key="5">
    <source>
        <dbReference type="Proteomes" id="UP000195570"/>
    </source>
</evidence>
<organism evidence="4 5">
    <name type="scientific">Trypanosoma equiperdum</name>
    <dbReference type="NCBI Taxonomy" id="5694"/>
    <lineage>
        <taxon>Eukaryota</taxon>
        <taxon>Discoba</taxon>
        <taxon>Euglenozoa</taxon>
        <taxon>Kinetoplastea</taxon>
        <taxon>Metakinetoplastina</taxon>
        <taxon>Trypanosomatida</taxon>
        <taxon>Trypanosomatidae</taxon>
        <taxon>Trypanosoma</taxon>
    </lineage>
</organism>
<dbReference type="Proteomes" id="UP000195570">
    <property type="component" value="Unassembled WGS sequence"/>
</dbReference>
<dbReference type="PANTHER" id="PTHR45662:SF2">
    <property type="entry name" value="PHOSPHATIDYLINOSITOL-3-PHOSPHATASE SAC1"/>
    <property type="match status" value="1"/>
</dbReference>
<keyword evidence="5" id="KW-1185">Reference proteome</keyword>
<feature type="transmembrane region" description="Helical" evidence="2">
    <location>
        <begin position="693"/>
        <end position="714"/>
    </location>
</feature>
<feature type="transmembrane region" description="Helical" evidence="2">
    <location>
        <begin position="723"/>
        <end position="742"/>
    </location>
</feature>
<evidence type="ECO:0000259" key="3">
    <source>
        <dbReference type="PROSITE" id="PS50275"/>
    </source>
</evidence>
<protein>
    <submittedName>
        <fullName evidence="4">Synaptojanin (N-terminal domain), putative</fullName>
    </submittedName>
</protein>
<keyword evidence="2" id="KW-0472">Membrane</keyword>
<dbReference type="PROSITE" id="PS50275">
    <property type="entry name" value="SAC"/>
    <property type="match status" value="1"/>
</dbReference>
<dbReference type="EMBL" id="CZPT02001869">
    <property type="protein sequence ID" value="SCU72458.1"/>
    <property type="molecule type" value="Genomic_DNA"/>
</dbReference>
<dbReference type="InterPro" id="IPR002013">
    <property type="entry name" value="SAC_dom"/>
</dbReference>
<evidence type="ECO:0000313" key="4">
    <source>
        <dbReference type="EMBL" id="SCU72458.1"/>
    </source>
</evidence>
<dbReference type="GO" id="GO:0046856">
    <property type="term" value="P:phosphatidylinositol dephosphorylation"/>
    <property type="evidence" value="ECO:0007669"/>
    <property type="project" value="TreeGrafter"/>
</dbReference>
<name>A0A1G4IIV7_TRYEQ</name>
<keyword evidence="2" id="KW-1133">Transmembrane helix</keyword>
<dbReference type="Pfam" id="PF02383">
    <property type="entry name" value="Syja_N"/>
    <property type="match status" value="1"/>
</dbReference>
<dbReference type="AlphaFoldDB" id="A0A1G4IIV7"/>
<feature type="domain" description="SAC" evidence="3">
    <location>
        <begin position="200"/>
        <end position="620"/>
    </location>
</feature>
<dbReference type="PANTHER" id="PTHR45662">
    <property type="entry name" value="PHOSPHATIDYLINOSITIDE PHOSPHATASE SAC1"/>
    <property type="match status" value="1"/>
</dbReference>
<evidence type="ECO:0000256" key="2">
    <source>
        <dbReference type="SAM" id="Phobius"/>
    </source>
</evidence>
<evidence type="ECO:0000256" key="1">
    <source>
        <dbReference type="SAM" id="MobiDB-lite"/>
    </source>
</evidence>